<keyword evidence="1" id="KW-0805">Transcription regulation</keyword>
<dbReference type="Proteomes" id="UP000003860">
    <property type="component" value="Unassembled WGS sequence"/>
</dbReference>
<comment type="caution">
    <text evidence="5">The sequence shown here is derived from an EMBL/GenBank/DDBJ whole genome shotgun (WGS) entry which is preliminary data.</text>
</comment>
<feature type="domain" description="HTH araC/xylS-type" evidence="4">
    <location>
        <begin position="229"/>
        <end position="327"/>
    </location>
</feature>
<accession>F1T820</accession>
<reference evidence="5" key="2">
    <citation type="submission" date="2011-01" db="EMBL/GenBank/DDBJ databases">
        <title>The Non-contiguous Finished genome of Clostridium papyrosolvens.</title>
        <authorList>
            <person name="Lucas S."/>
            <person name="Copeland A."/>
            <person name="Lapidus A."/>
            <person name="Cheng J.-F."/>
            <person name="Goodwin L."/>
            <person name="Pitluck S."/>
            <person name="Misra M."/>
            <person name="Chertkov O."/>
            <person name="Detter J.C."/>
            <person name="Han C."/>
            <person name="Tapia R."/>
            <person name="Land M."/>
            <person name="Hauser L."/>
            <person name="Kyrpides N."/>
            <person name="Ivanova N."/>
            <person name="Pagani I."/>
            <person name="Mouttaki H."/>
            <person name="He Z."/>
            <person name="Zhou J."/>
            <person name="Hemme C.L."/>
            <person name="Woyke T."/>
        </authorList>
    </citation>
    <scope>NUCLEOTIDE SEQUENCE [LARGE SCALE GENOMIC DNA]</scope>
    <source>
        <strain evidence="5">DSM 2782</strain>
    </source>
</reference>
<organism evidence="5 6">
    <name type="scientific">Ruminiclostridium papyrosolvens DSM 2782</name>
    <dbReference type="NCBI Taxonomy" id="588581"/>
    <lineage>
        <taxon>Bacteria</taxon>
        <taxon>Bacillati</taxon>
        <taxon>Bacillota</taxon>
        <taxon>Clostridia</taxon>
        <taxon>Eubacteriales</taxon>
        <taxon>Oscillospiraceae</taxon>
        <taxon>Ruminiclostridium</taxon>
    </lineage>
</organism>
<keyword evidence="6" id="KW-1185">Reference proteome</keyword>
<reference evidence="5" key="1">
    <citation type="submission" date="2009-07" db="EMBL/GenBank/DDBJ databases">
        <authorList>
            <consortium name="US DOE Joint Genome Institute (JGI-PGF)"/>
            <person name="Lucas S."/>
            <person name="Copeland A."/>
            <person name="Lapidus A."/>
            <person name="Glavina del Rio T."/>
            <person name="Tice H."/>
            <person name="Bruce D."/>
            <person name="Goodwin L."/>
            <person name="Pitluck S."/>
            <person name="Larimer F."/>
            <person name="Land M.L."/>
            <person name="Mouttaki H."/>
            <person name="He Z."/>
            <person name="Zhou J."/>
            <person name="Hemme C.L."/>
        </authorList>
    </citation>
    <scope>NUCLEOTIDE SEQUENCE</scope>
    <source>
        <strain evidence="5">DSM 2782</strain>
    </source>
</reference>
<dbReference type="EMBL" id="ACXX02000001">
    <property type="protein sequence ID" value="EGD49618.1"/>
    <property type="molecule type" value="Genomic_DNA"/>
</dbReference>
<dbReference type="PANTHER" id="PTHR43280">
    <property type="entry name" value="ARAC-FAMILY TRANSCRIPTIONAL REGULATOR"/>
    <property type="match status" value="1"/>
</dbReference>
<evidence type="ECO:0000256" key="3">
    <source>
        <dbReference type="ARBA" id="ARBA00023163"/>
    </source>
</evidence>
<dbReference type="AlphaFoldDB" id="F1T820"/>
<dbReference type="PROSITE" id="PS01124">
    <property type="entry name" value="HTH_ARAC_FAMILY_2"/>
    <property type="match status" value="1"/>
</dbReference>
<evidence type="ECO:0000313" key="5">
    <source>
        <dbReference type="EMBL" id="EGD49618.1"/>
    </source>
</evidence>
<dbReference type="InterPro" id="IPR018060">
    <property type="entry name" value="HTH_AraC"/>
</dbReference>
<dbReference type="PANTHER" id="PTHR43280:SF34">
    <property type="entry name" value="ARAC-FAMILY TRANSCRIPTIONAL REGULATOR"/>
    <property type="match status" value="1"/>
</dbReference>
<dbReference type="STRING" id="588581.Cpap_4059"/>
<dbReference type="PROSITE" id="PS00041">
    <property type="entry name" value="HTH_ARAC_FAMILY_1"/>
    <property type="match status" value="1"/>
</dbReference>
<dbReference type="Gene3D" id="1.10.10.60">
    <property type="entry name" value="Homeodomain-like"/>
    <property type="match status" value="2"/>
</dbReference>
<dbReference type="SUPFAM" id="SSF46689">
    <property type="entry name" value="Homeodomain-like"/>
    <property type="match status" value="2"/>
</dbReference>
<evidence type="ECO:0000313" key="6">
    <source>
        <dbReference type="Proteomes" id="UP000003860"/>
    </source>
</evidence>
<keyword evidence="3" id="KW-0804">Transcription</keyword>
<evidence type="ECO:0000259" key="4">
    <source>
        <dbReference type="PROSITE" id="PS01124"/>
    </source>
</evidence>
<name>F1T820_9FIRM</name>
<protein>
    <submittedName>
        <fullName evidence="5">Transcriptional regulator, AraC family</fullName>
    </submittedName>
</protein>
<dbReference type="InterPro" id="IPR020449">
    <property type="entry name" value="Tscrpt_reg_AraC-type_HTH"/>
</dbReference>
<dbReference type="GO" id="GO:0003700">
    <property type="term" value="F:DNA-binding transcription factor activity"/>
    <property type="evidence" value="ECO:0007669"/>
    <property type="project" value="InterPro"/>
</dbReference>
<dbReference type="Pfam" id="PF10114">
    <property type="entry name" value="PocR"/>
    <property type="match status" value="1"/>
</dbReference>
<dbReference type="RefSeq" id="WP_004616477.1">
    <property type="nucleotide sequence ID" value="NZ_ACXX02000001.1"/>
</dbReference>
<gene>
    <name evidence="5" type="ORF">Cpap_4059</name>
</gene>
<dbReference type="OrthoDB" id="1410840at2"/>
<dbReference type="InterPro" id="IPR018062">
    <property type="entry name" value="HTH_AraC-typ_CS"/>
</dbReference>
<dbReference type="eggNOG" id="COG2207">
    <property type="taxonomic scope" value="Bacteria"/>
</dbReference>
<sequence length="329" mass="37409">MKKNLLDLDYIINADNYRNIQDSIADSTDMAIITVDYKGKPITHHSKCTNLCKFVRSHPELSLICEKCDSRGGLEAARLNQPYIYLCHMGIVDFAIPIAVDGQYLGAVMGGQVRVEDASEMESLEKITSQKTDILDYINKNELEDLYKSLPVMKLQKVRANAAMIYNICNYIVGEAVLKINLSDGAISKEAHYNHYQHNKTSVNTESWNTGISEKNKSDISNRENIILKPALDYIEKYYTRNISLNNMASLCNISTSYFSKLFRRTIGDNFSNHINRIRIKKARELLETTDIPITNIALDLGFEDSGYFIKVFKKFEGVTPSKFRNDAL</sequence>
<dbReference type="SMART" id="SM00342">
    <property type="entry name" value="HTH_ARAC"/>
    <property type="match status" value="1"/>
</dbReference>
<proteinExistence type="predicted"/>
<dbReference type="InterPro" id="IPR009057">
    <property type="entry name" value="Homeodomain-like_sf"/>
</dbReference>
<keyword evidence="2" id="KW-0238">DNA-binding</keyword>
<dbReference type="PRINTS" id="PR00032">
    <property type="entry name" value="HTHARAC"/>
</dbReference>
<evidence type="ECO:0000256" key="1">
    <source>
        <dbReference type="ARBA" id="ARBA00023015"/>
    </source>
</evidence>
<dbReference type="eggNOG" id="COG4936">
    <property type="taxonomic scope" value="Bacteria"/>
</dbReference>
<dbReference type="InterPro" id="IPR018771">
    <property type="entry name" value="PocR_dom"/>
</dbReference>
<evidence type="ECO:0000256" key="2">
    <source>
        <dbReference type="ARBA" id="ARBA00023125"/>
    </source>
</evidence>
<dbReference type="Pfam" id="PF12833">
    <property type="entry name" value="HTH_18"/>
    <property type="match status" value="1"/>
</dbReference>
<dbReference type="GO" id="GO:0043565">
    <property type="term" value="F:sequence-specific DNA binding"/>
    <property type="evidence" value="ECO:0007669"/>
    <property type="project" value="InterPro"/>
</dbReference>